<dbReference type="EMBL" id="GBRH01211595">
    <property type="protein sequence ID" value="JAD86300.1"/>
    <property type="molecule type" value="Transcribed_RNA"/>
</dbReference>
<name>A0A0A9DKW4_ARUDO</name>
<protein>
    <submittedName>
        <fullName evidence="1">Uncharacterized protein</fullName>
    </submittedName>
</protein>
<accession>A0A0A9DKW4</accession>
<reference evidence="1" key="1">
    <citation type="submission" date="2014-09" db="EMBL/GenBank/DDBJ databases">
        <authorList>
            <person name="Magalhaes I.L.F."/>
            <person name="Oliveira U."/>
            <person name="Santos F.R."/>
            <person name="Vidigal T.H.D.A."/>
            <person name="Brescovit A.D."/>
            <person name="Santos A.J."/>
        </authorList>
    </citation>
    <scope>NUCLEOTIDE SEQUENCE</scope>
    <source>
        <tissue evidence="1">Shoot tissue taken approximately 20 cm above the soil surface</tissue>
    </source>
</reference>
<proteinExistence type="predicted"/>
<sequence>MKGHYCIKIKMSEIFYDSQQSGNKSQL</sequence>
<reference evidence="1" key="2">
    <citation type="journal article" date="2015" name="Data Brief">
        <title>Shoot transcriptome of the giant reed, Arundo donax.</title>
        <authorList>
            <person name="Barrero R.A."/>
            <person name="Guerrero F.D."/>
            <person name="Moolhuijzen P."/>
            <person name="Goolsby J.A."/>
            <person name="Tidwell J."/>
            <person name="Bellgard S.E."/>
            <person name="Bellgard M.I."/>
        </authorList>
    </citation>
    <scope>NUCLEOTIDE SEQUENCE</scope>
    <source>
        <tissue evidence="1">Shoot tissue taken approximately 20 cm above the soil surface</tissue>
    </source>
</reference>
<organism evidence="1">
    <name type="scientific">Arundo donax</name>
    <name type="common">Giant reed</name>
    <name type="synonym">Donax arundinaceus</name>
    <dbReference type="NCBI Taxonomy" id="35708"/>
    <lineage>
        <taxon>Eukaryota</taxon>
        <taxon>Viridiplantae</taxon>
        <taxon>Streptophyta</taxon>
        <taxon>Embryophyta</taxon>
        <taxon>Tracheophyta</taxon>
        <taxon>Spermatophyta</taxon>
        <taxon>Magnoliopsida</taxon>
        <taxon>Liliopsida</taxon>
        <taxon>Poales</taxon>
        <taxon>Poaceae</taxon>
        <taxon>PACMAD clade</taxon>
        <taxon>Arundinoideae</taxon>
        <taxon>Arundineae</taxon>
        <taxon>Arundo</taxon>
    </lineage>
</organism>
<evidence type="ECO:0000313" key="1">
    <source>
        <dbReference type="EMBL" id="JAD86300.1"/>
    </source>
</evidence>
<dbReference type="AlphaFoldDB" id="A0A0A9DKW4"/>